<proteinExistence type="predicted"/>
<dbReference type="EMBL" id="CP043329">
    <property type="protein sequence ID" value="QEK51166.1"/>
    <property type="molecule type" value="Genomic_DNA"/>
</dbReference>
<dbReference type="Gene3D" id="1.10.720.30">
    <property type="entry name" value="SAP domain"/>
    <property type="match status" value="1"/>
</dbReference>
<accession>A0A5C0VF89</accession>
<gene>
    <name evidence="1" type="ORF">FYC62_05370</name>
</gene>
<evidence type="ECO:0000313" key="1">
    <source>
        <dbReference type="EMBL" id="QEK51166.1"/>
    </source>
</evidence>
<reference evidence="1 2" key="1">
    <citation type="submission" date="2019-08" db="EMBL/GenBank/DDBJ databases">
        <title>Pedobacter sp. nov., isolated from Han river, South Korea.</title>
        <authorList>
            <person name="Lee D.-H."/>
            <person name="Kim Y.-S."/>
            <person name="Hwang E.-M."/>
            <person name="Le Tran T.C."/>
            <person name="Cha C.-J."/>
        </authorList>
    </citation>
    <scope>NUCLEOTIDE SEQUENCE [LARGE SCALE GENOMIC DNA]</scope>
    <source>
        <strain evidence="1 2">CJ43</strain>
    </source>
</reference>
<dbReference type="InterPro" id="IPR036361">
    <property type="entry name" value="SAP_dom_sf"/>
</dbReference>
<sequence length="71" mass="8403">MEKQPNNPLHGRTLEAILNDLVDFYGWPALGLKIKIKCFNENPSVKSSLKFLRKTDWARTKVEELWIRTFR</sequence>
<protein>
    <submittedName>
        <fullName evidence="1">DUF2132 domain-containing protein</fullName>
    </submittedName>
</protein>
<dbReference type="GO" id="GO:0003677">
    <property type="term" value="F:DNA binding"/>
    <property type="evidence" value="ECO:0007669"/>
    <property type="project" value="InterPro"/>
</dbReference>
<dbReference type="InterPro" id="IPR018668">
    <property type="entry name" value="DNA-binding_VF530-like"/>
</dbReference>
<evidence type="ECO:0000313" key="2">
    <source>
        <dbReference type="Proteomes" id="UP000323653"/>
    </source>
</evidence>
<dbReference type="AlphaFoldDB" id="A0A5C0VF89"/>
<dbReference type="RefSeq" id="WP_039452572.1">
    <property type="nucleotide sequence ID" value="NZ_CP043329.1"/>
</dbReference>
<dbReference type="Pfam" id="PF09905">
    <property type="entry name" value="VF530"/>
    <property type="match status" value="1"/>
</dbReference>
<keyword evidence="2" id="KW-1185">Reference proteome</keyword>
<name>A0A5C0VF89_9SPHI</name>
<dbReference type="KEGG" id="pej:FYC62_05370"/>
<organism evidence="1 2">
    <name type="scientific">Pedobacter aquae</name>
    <dbReference type="NCBI Taxonomy" id="2605747"/>
    <lineage>
        <taxon>Bacteria</taxon>
        <taxon>Pseudomonadati</taxon>
        <taxon>Bacteroidota</taxon>
        <taxon>Sphingobacteriia</taxon>
        <taxon>Sphingobacteriales</taxon>
        <taxon>Sphingobacteriaceae</taxon>
        <taxon>Pedobacter</taxon>
    </lineage>
</organism>
<dbReference type="Proteomes" id="UP000323653">
    <property type="component" value="Chromosome"/>
</dbReference>